<evidence type="ECO:0000256" key="8">
    <source>
        <dbReference type="ARBA" id="ARBA00022833"/>
    </source>
</evidence>
<evidence type="ECO:0000256" key="4">
    <source>
        <dbReference type="ARBA" id="ARBA00022695"/>
    </source>
</evidence>
<keyword evidence="7 12" id="KW-0863">Zinc-finger</keyword>
<dbReference type="Pfam" id="PF10410">
    <property type="entry name" value="DnaB_bind"/>
    <property type="match status" value="1"/>
</dbReference>
<evidence type="ECO:0000256" key="10">
    <source>
        <dbReference type="ARBA" id="ARBA00023125"/>
    </source>
</evidence>
<proteinExistence type="inferred from homology"/>
<dbReference type="SUPFAM" id="SSF57783">
    <property type="entry name" value="Zinc beta-ribbon"/>
    <property type="match status" value="1"/>
</dbReference>
<feature type="zinc finger region" description="CHC2-type" evidence="12 14">
    <location>
        <begin position="41"/>
        <end position="65"/>
    </location>
</feature>
<evidence type="ECO:0000256" key="12">
    <source>
        <dbReference type="HAMAP-Rule" id="MF_00974"/>
    </source>
</evidence>
<sequence>MSLSSSREQIKTMVRDAADIVQVIGEHVELKRSGSRFTGRCPFHNEKTPSFSVNPQGQFFHCFGCGEHGDVFSFVMKYHHMEFPEALKLLARKFGVDLPERPLSESEQARLRQLEKLYEANETAVLVYQQCLRHPKWGKPARAYLERRGVPTAAIERYRLGCAPDPEQAGWSYLTDQLMAKGLTPETLAQAGLAVRKEQGGQYDRFRSRIMFPIVDMTGRVVAFGGRILGDGQPKYMNSPESPIFDKSRLLFGLHQHREAIRKARRCLVVEGNFDLLLLSVHGIDNVVAPLGTALTRSHIHSLRGYSDEVILLFDADAAGLKAAMRSIPFFLAEGVEGRVALLPPGHDPDSFVREAGAEAVVELVDAARPLPEFAFDALVREHGLTLAGKNRIVSELKRLLAEAADAGQRELMIAHFSEKLGLAPGYFQVPSKAAVPLAKPAPAPITPQSASLSRQEKQVVDFLILYPEYHEELRAAGLTALFRDSTAAWVIELVEHISAAGPSQPEQLLTTIDNETIRAYIIQLLTQVPSGIEPESDHARRTCDELLQWLHQEQQRRDGAALQEQINLAQQHGNAELLMELLRRKQEIGKKRTGF</sequence>
<dbReference type="PROSITE" id="PS50880">
    <property type="entry name" value="TOPRIM"/>
    <property type="match status" value="1"/>
</dbReference>
<dbReference type="GO" id="GO:0005737">
    <property type="term" value="C:cytoplasm"/>
    <property type="evidence" value="ECO:0007669"/>
    <property type="project" value="TreeGrafter"/>
</dbReference>
<protein>
    <recommendedName>
        <fullName evidence="12 13">DNA primase</fullName>
        <ecNumber evidence="12">2.7.7.101</ecNumber>
    </recommendedName>
</protein>
<dbReference type="InterPro" id="IPR006171">
    <property type="entry name" value="TOPRIM_dom"/>
</dbReference>
<evidence type="ECO:0000313" key="17">
    <source>
        <dbReference type="Proteomes" id="UP000006365"/>
    </source>
</evidence>
<keyword evidence="10 12" id="KW-0238">DNA-binding</keyword>
<dbReference type="EC" id="2.7.7.101" evidence="12"/>
<dbReference type="RefSeq" id="WP_015725593.1">
    <property type="nucleotide sequence ID" value="NC_014972.1"/>
</dbReference>
<accession>A0A7U3YPA6</accession>
<comment type="subunit">
    <text evidence="12">Monomer. Interacts with DnaB.</text>
</comment>
<gene>
    <name evidence="12" type="primary">dnaG</name>
    <name evidence="16" type="ordered locus">Despr_2935</name>
</gene>
<dbReference type="KEGG" id="dpr:Despr_2935"/>
<evidence type="ECO:0000256" key="7">
    <source>
        <dbReference type="ARBA" id="ARBA00022771"/>
    </source>
</evidence>
<dbReference type="Pfam" id="PF01807">
    <property type="entry name" value="Zn_ribbon_DnaG"/>
    <property type="match status" value="1"/>
</dbReference>
<evidence type="ECO:0000256" key="6">
    <source>
        <dbReference type="ARBA" id="ARBA00022723"/>
    </source>
</evidence>
<evidence type="ECO:0000256" key="14">
    <source>
        <dbReference type="PIRSR" id="PIRSR002811-1"/>
    </source>
</evidence>
<dbReference type="InterPro" id="IPR037068">
    <property type="entry name" value="DNA_primase_core_N_sf"/>
</dbReference>
<dbReference type="GO" id="GO:1990077">
    <property type="term" value="C:primosome complex"/>
    <property type="evidence" value="ECO:0007669"/>
    <property type="project" value="UniProtKB-KW"/>
</dbReference>
<evidence type="ECO:0000313" key="16">
    <source>
        <dbReference type="EMBL" id="ADW19068.1"/>
    </source>
</evidence>
<dbReference type="SUPFAM" id="SSF56731">
    <property type="entry name" value="DNA primase core"/>
    <property type="match status" value="1"/>
</dbReference>
<comment type="cofactor">
    <cofactor evidence="12 13 14">
        <name>Zn(2+)</name>
        <dbReference type="ChEBI" id="CHEBI:29105"/>
    </cofactor>
    <text evidence="12 13 14">Binds 1 zinc ion per monomer.</text>
</comment>
<dbReference type="InterPro" id="IPR030846">
    <property type="entry name" value="DnaG_bac"/>
</dbReference>
<evidence type="ECO:0000256" key="2">
    <source>
        <dbReference type="ARBA" id="ARBA00022515"/>
    </source>
</evidence>
<dbReference type="Pfam" id="PF13155">
    <property type="entry name" value="Toprim_2"/>
    <property type="match status" value="1"/>
</dbReference>
<dbReference type="GO" id="GO:0003677">
    <property type="term" value="F:DNA binding"/>
    <property type="evidence" value="ECO:0007669"/>
    <property type="project" value="UniProtKB-KW"/>
</dbReference>
<reference evidence="16 17" key="1">
    <citation type="journal article" date="2011" name="Stand. Genomic Sci.">
        <title>Complete genome sequence of Desulfobulbus propionicus type strain (1pr3).</title>
        <authorList>
            <person name="Pagani I."/>
            <person name="Lapidus A."/>
            <person name="Nolan M."/>
            <person name="Lucas S."/>
            <person name="Hammon N."/>
            <person name="Deshpande S."/>
            <person name="Cheng J.F."/>
            <person name="Chertkov O."/>
            <person name="Davenport K."/>
            <person name="Tapia R."/>
            <person name="Han C."/>
            <person name="Goodwin L."/>
            <person name="Pitluck S."/>
            <person name="Liolios K."/>
            <person name="Mavromatis K."/>
            <person name="Ivanova N."/>
            <person name="Mikhailova N."/>
            <person name="Pati A."/>
            <person name="Chen A."/>
            <person name="Palaniappan K."/>
            <person name="Land M."/>
            <person name="Hauser L."/>
            <person name="Chang Y.J."/>
            <person name="Jeffries C.D."/>
            <person name="Detter J.C."/>
            <person name="Brambilla E."/>
            <person name="Kannan K.P."/>
            <person name="Djao O.D."/>
            <person name="Rohde M."/>
            <person name="Pukall R."/>
            <person name="Spring S."/>
            <person name="Goker M."/>
            <person name="Sikorski J."/>
            <person name="Woyke T."/>
            <person name="Bristow J."/>
            <person name="Eisen J.A."/>
            <person name="Markowitz V."/>
            <person name="Hugenholtz P."/>
            <person name="Kyrpides N.C."/>
            <person name="Klenk H.P."/>
        </authorList>
    </citation>
    <scope>NUCLEOTIDE SEQUENCE [LARGE SCALE GENOMIC DNA]</scope>
    <source>
        <strain evidence="17">ATCC 33891 / DSM 2032 / 1pr3</strain>
    </source>
</reference>
<dbReference type="CDD" id="cd03364">
    <property type="entry name" value="TOPRIM_DnaG_primases"/>
    <property type="match status" value="1"/>
</dbReference>
<dbReference type="Gene3D" id="3.90.980.10">
    <property type="entry name" value="DNA primase, catalytic core, N-terminal domain"/>
    <property type="match status" value="1"/>
</dbReference>
<dbReference type="HAMAP" id="MF_00974">
    <property type="entry name" value="DNA_primase_DnaG"/>
    <property type="match status" value="1"/>
</dbReference>
<feature type="domain" description="Toprim" evidence="15">
    <location>
        <begin position="265"/>
        <end position="346"/>
    </location>
</feature>
<keyword evidence="1 12" id="KW-0240">DNA-directed RNA polymerase</keyword>
<dbReference type="AlphaFoldDB" id="A0A7U3YPA6"/>
<dbReference type="InterPro" id="IPR002694">
    <property type="entry name" value="Znf_CHC2"/>
</dbReference>
<keyword evidence="4 12" id="KW-0548">Nucleotidyltransferase</keyword>
<dbReference type="SMART" id="SM00493">
    <property type="entry name" value="TOPRIM"/>
    <property type="match status" value="1"/>
</dbReference>
<comment type="domain">
    <text evidence="12">Contains an N-terminal zinc-binding domain, a central core domain that contains the primase activity, and a C-terminal DnaB-binding domain.</text>
</comment>
<keyword evidence="8 12" id="KW-0862">Zinc</keyword>
<dbReference type="GO" id="GO:0008270">
    <property type="term" value="F:zinc ion binding"/>
    <property type="evidence" value="ECO:0007669"/>
    <property type="project" value="UniProtKB-UniRule"/>
</dbReference>
<dbReference type="PANTHER" id="PTHR30313">
    <property type="entry name" value="DNA PRIMASE"/>
    <property type="match status" value="1"/>
</dbReference>
<dbReference type="GO" id="GO:0000428">
    <property type="term" value="C:DNA-directed RNA polymerase complex"/>
    <property type="evidence" value="ECO:0007669"/>
    <property type="project" value="UniProtKB-KW"/>
</dbReference>
<dbReference type="InterPro" id="IPR019475">
    <property type="entry name" value="DNA_primase_DnaB-bd"/>
</dbReference>
<comment type="function">
    <text evidence="12 13">RNA polymerase that catalyzes the synthesis of short RNA molecules used as primers for DNA polymerase during DNA replication.</text>
</comment>
<dbReference type="GO" id="GO:0003899">
    <property type="term" value="F:DNA-directed RNA polymerase activity"/>
    <property type="evidence" value="ECO:0007669"/>
    <property type="project" value="UniProtKB-UniRule"/>
</dbReference>
<evidence type="ECO:0000256" key="5">
    <source>
        <dbReference type="ARBA" id="ARBA00022705"/>
    </source>
</evidence>
<dbReference type="EMBL" id="CP002364">
    <property type="protein sequence ID" value="ADW19068.1"/>
    <property type="molecule type" value="Genomic_DNA"/>
</dbReference>
<dbReference type="FunFam" id="3.90.580.10:FF:000001">
    <property type="entry name" value="DNA primase"/>
    <property type="match status" value="1"/>
</dbReference>
<keyword evidence="11 12" id="KW-0804">Transcription</keyword>
<keyword evidence="2 12" id="KW-0639">Primosome</keyword>
<keyword evidence="3 12" id="KW-0808">Transferase</keyword>
<dbReference type="Gene3D" id="3.90.580.10">
    <property type="entry name" value="Zinc finger, CHC2-type domain"/>
    <property type="match status" value="1"/>
</dbReference>
<organism evidence="16 17">
    <name type="scientific">Desulfobulbus propionicus (strain ATCC 33891 / DSM 2032 / VKM B-1956 / 1pr3)</name>
    <dbReference type="NCBI Taxonomy" id="577650"/>
    <lineage>
        <taxon>Bacteria</taxon>
        <taxon>Pseudomonadati</taxon>
        <taxon>Thermodesulfobacteriota</taxon>
        <taxon>Desulfobulbia</taxon>
        <taxon>Desulfobulbales</taxon>
        <taxon>Desulfobulbaceae</taxon>
        <taxon>Desulfobulbus</taxon>
    </lineage>
</organism>
<evidence type="ECO:0000256" key="3">
    <source>
        <dbReference type="ARBA" id="ARBA00022679"/>
    </source>
</evidence>
<dbReference type="InterPro" id="IPR013264">
    <property type="entry name" value="DNAG_N"/>
</dbReference>
<dbReference type="InterPro" id="IPR050219">
    <property type="entry name" value="DnaG_primase"/>
</dbReference>
<dbReference type="PANTHER" id="PTHR30313:SF2">
    <property type="entry name" value="DNA PRIMASE"/>
    <property type="match status" value="1"/>
</dbReference>
<evidence type="ECO:0000256" key="1">
    <source>
        <dbReference type="ARBA" id="ARBA00022478"/>
    </source>
</evidence>
<dbReference type="GO" id="GO:0006269">
    <property type="term" value="P:DNA replication, synthesis of primer"/>
    <property type="evidence" value="ECO:0007669"/>
    <property type="project" value="UniProtKB-UniRule"/>
</dbReference>
<dbReference type="InterPro" id="IPR036977">
    <property type="entry name" value="DNA_primase_Znf_CHC2"/>
</dbReference>
<dbReference type="InterPro" id="IPR006295">
    <property type="entry name" value="DNA_primase_DnaG"/>
</dbReference>
<dbReference type="PIRSF" id="PIRSF002811">
    <property type="entry name" value="DnaG"/>
    <property type="match status" value="1"/>
</dbReference>
<evidence type="ECO:0000259" key="15">
    <source>
        <dbReference type="PROSITE" id="PS50880"/>
    </source>
</evidence>
<dbReference type="NCBIfam" id="TIGR01391">
    <property type="entry name" value="dnaG"/>
    <property type="match status" value="1"/>
</dbReference>
<evidence type="ECO:0000256" key="9">
    <source>
        <dbReference type="ARBA" id="ARBA00022842"/>
    </source>
</evidence>
<keyword evidence="9" id="KW-0460">Magnesium</keyword>
<dbReference type="Proteomes" id="UP000006365">
    <property type="component" value="Chromosome"/>
</dbReference>
<keyword evidence="6 12" id="KW-0479">Metal-binding</keyword>
<dbReference type="SMART" id="SM00400">
    <property type="entry name" value="ZnF_CHCC"/>
    <property type="match status" value="1"/>
</dbReference>
<dbReference type="Gene3D" id="3.40.1360.10">
    <property type="match status" value="1"/>
</dbReference>
<evidence type="ECO:0000256" key="11">
    <source>
        <dbReference type="ARBA" id="ARBA00023163"/>
    </source>
</evidence>
<keyword evidence="17" id="KW-1185">Reference proteome</keyword>
<comment type="catalytic activity">
    <reaction evidence="12">
        <text>ssDNA + n NTP = ssDNA/pppN(pN)n-1 hybrid + (n-1) diphosphate.</text>
        <dbReference type="EC" id="2.7.7.101"/>
    </reaction>
</comment>
<comment type="similarity">
    <text evidence="12 13">Belongs to the DnaG primase family.</text>
</comment>
<dbReference type="InterPro" id="IPR034151">
    <property type="entry name" value="TOPRIM_DnaG_bac"/>
</dbReference>
<evidence type="ECO:0000256" key="13">
    <source>
        <dbReference type="PIRNR" id="PIRNR002811"/>
    </source>
</evidence>
<keyword evidence="5 12" id="KW-0235">DNA replication</keyword>
<dbReference type="Pfam" id="PF08275">
    <property type="entry name" value="DNAG_N"/>
    <property type="match status" value="1"/>
</dbReference>
<name>A0A7U3YPA6_DESPD</name>